<dbReference type="HOGENOM" id="CLU_073210_0_0_1"/>
<dbReference type="SUPFAM" id="SSF63748">
    <property type="entry name" value="Tudor/PWWP/MBT"/>
    <property type="match status" value="1"/>
</dbReference>
<dbReference type="Pfam" id="PF00855">
    <property type="entry name" value="PWWP"/>
    <property type="match status" value="1"/>
</dbReference>
<dbReference type="Proteomes" id="UP000265566">
    <property type="component" value="Chromosome 7"/>
</dbReference>
<dbReference type="PROSITE" id="PS50812">
    <property type="entry name" value="PWWP"/>
    <property type="match status" value="1"/>
</dbReference>
<feature type="region of interest" description="Disordered" evidence="1">
    <location>
        <begin position="1"/>
        <end position="53"/>
    </location>
</feature>
<dbReference type="EnsemblPlants" id="AES81928">
    <property type="protein sequence ID" value="AES81928"/>
    <property type="gene ID" value="MTR_7g102410"/>
</dbReference>
<dbReference type="eggNOG" id="ENOG502RZMW">
    <property type="taxonomic scope" value="Eukaryota"/>
</dbReference>
<dbReference type="PaxDb" id="3880-AES81928"/>
<dbReference type="OrthoDB" id="5964980at2759"/>
<dbReference type="Gene3D" id="2.30.30.140">
    <property type="match status" value="1"/>
</dbReference>
<evidence type="ECO:0000259" key="2">
    <source>
        <dbReference type="PROSITE" id="PS50812"/>
    </source>
</evidence>
<dbReference type="EMBL" id="CM001223">
    <property type="protein sequence ID" value="AES81928.1"/>
    <property type="molecule type" value="Genomic_DNA"/>
</dbReference>
<dbReference type="EMBL" id="PSQE01000007">
    <property type="protein sequence ID" value="RHN48554.1"/>
    <property type="molecule type" value="Genomic_DNA"/>
</dbReference>
<dbReference type="PANTHER" id="PTHR10688:SF14">
    <property type="entry name" value="PWWP DOMAIN-CONTAINING PROTEIN"/>
    <property type="match status" value="1"/>
</dbReference>
<organism evidence="3 6">
    <name type="scientific">Medicago truncatula</name>
    <name type="common">Barrel medic</name>
    <name type="synonym">Medicago tribuloides</name>
    <dbReference type="NCBI Taxonomy" id="3880"/>
    <lineage>
        <taxon>Eukaryota</taxon>
        <taxon>Viridiplantae</taxon>
        <taxon>Streptophyta</taxon>
        <taxon>Embryophyta</taxon>
        <taxon>Tracheophyta</taxon>
        <taxon>Spermatophyta</taxon>
        <taxon>Magnoliopsida</taxon>
        <taxon>eudicotyledons</taxon>
        <taxon>Gunneridae</taxon>
        <taxon>Pentapetalae</taxon>
        <taxon>rosids</taxon>
        <taxon>fabids</taxon>
        <taxon>Fabales</taxon>
        <taxon>Fabaceae</taxon>
        <taxon>Papilionoideae</taxon>
        <taxon>50 kb inversion clade</taxon>
        <taxon>NPAAA clade</taxon>
        <taxon>Hologalegina</taxon>
        <taxon>IRL clade</taxon>
        <taxon>Trifolieae</taxon>
        <taxon>Medicago</taxon>
    </lineage>
</organism>
<feature type="compositionally biased region" description="Polar residues" evidence="1">
    <location>
        <begin position="222"/>
        <end position="257"/>
    </location>
</feature>
<sequence length="306" mass="34406">MGKKKMKTAPIDLVAKHSQQPRSYPPKRRTDFSFFNRIPPIESSPGSSSGEVRLSNVTANSSLERRMTVKQFSNDALVRCNNYQDGRPVCSSESFDVRVAELDSVYLSGNRDACTKMSESTPRESSVSDNSSLAVTPGTVVWARTACQMWWPAEIMEESCALSDRVNDGNVLVQFYGNHPSAWIDPATDISIFEDSFEERSNNPSSDFQDALKQALQRKTQLSSCQNLSPDRSTYSNQQDRSAGKCTSPSSSRTINDFQEKRRGKRERKPKVHFDEVTHPMKSETKDRRLKIMRYLGLAPPVGSPF</sequence>
<feature type="compositionally biased region" description="Basic residues" evidence="1">
    <location>
        <begin position="262"/>
        <end position="271"/>
    </location>
</feature>
<feature type="compositionally biased region" description="Low complexity" evidence="1">
    <location>
        <begin position="38"/>
        <end position="51"/>
    </location>
</feature>
<reference evidence="3 6" key="2">
    <citation type="journal article" date="2014" name="BMC Genomics">
        <title>An improved genome release (version Mt4.0) for the model legume Medicago truncatula.</title>
        <authorList>
            <person name="Tang H."/>
            <person name="Krishnakumar V."/>
            <person name="Bidwell S."/>
            <person name="Rosen B."/>
            <person name="Chan A."/>
            <person name="Zhou S."/>
            <person name="Gentzbittel L."/>
            <person name="Childs K.L."/>
            <person name="Yandell M."/>
            <person name="Gundlach H."/>
            <person name="Mayer K.F."/>
            <person name="Schwartz D.C."/>
            <person name="Town C.D."/>
        </authorList>
    </citation>
    <scope>GENOME REANNOTATION</scope>
    <source>
        <strain evidence="5 6">cv. Jemalong A17</strain>
    </source>
</reference>
<dbReference type="PANTHER" id="PTHR10688">
    <property type="entry name" value="PWWP DOMAIN-CONTAINING PROTEIN"/>
    <property type="match status" value="1"/>
</dbReference>
<name>G7L3Y9_MEDTR</name>
<dbReference type="STRING" id="3880.G7L3Y9"/>
<dbReference type="InterPro" id="IPR052657">
    <property type="entry name" value="PDP_family_Arabidopsis"/>
</dbReference>
<evidence type="ECO:0000313" key="3">
    <source>
        <dbReference type="EMBL" id="AES81928.1"/>
    </source>
</evidence>
<dbReference type="InterPro" id="IPR000313">
    <property type="entry name" value="PWWP_dom"/>
</dbReference>
<dbReference type="KEGG" id="mtr:11427164"/>
<keyword evidence="6" id="KW-1185">Reference proteome</keyword>
<dbReference type="OMA" id="SVVWART"/>
<dbReference type="CDD" id="cd05162">
    <property type="entry name" value="PWWP"/>
    <property type="match status" value="1"/>
</dbReference>
<evidence type="ECO:0000313" key="5">
    <source>
        <dbReference type="EnsemblPlants" id="AES81928"/>
    </source>
</evidence>
<gene>
    <name evidence="5" type="primary">11427164</name>
    <name evidence="3" type="ordered locus">MTR_7g102410</name>
    <name evidence="4" type="ORF">MtrunA17_Chr7g0265021</name>
</gene>
<evidence type="ECO:0000313" key="4">
    <source>
        <dbReference type="EMBL" id="RHN48554.1"/>
    </source>
</evidence>
<accession>G7L3Y9</accession>
<dbReference type="AlphaFoldDB" id="G7L3Y9"/>
<feature type="region of interest" description="Disordered" evidence="1">
    <location>
        <begin position="222"/>
        <end position="273"/>
    </location>
</feature>
<reference evidence="5" key="3">
    <citation type="submission" date="2015-04" db="UniProtKB">
        <authorList>
            <consortium name="EnsemblPlants"/>
        </authorList>
    </citation>
    <scope>IDENTIFICATION</scope>
    <source>
        <strain evidence="5">cv. Jemalong A17</strain>
    </source>
</reference>
<reference evidence="3 6" key="1">
    <citation type="journal article" date="2011" name="Nature">
        <title>The Medicago genome provides insight into the evolution of rhizobial symbioses.</title>
        <authorList>
            <person name="Young N.D."/>
            <person name="Debelle F."/>
            <person name="Oldroyd G.E."/>
            <person name="Geurts R."/>
            <person name="Cannon S.B."/>
            <person name="Udvardi M.K."/>
            <person name="Benedito V.A."/>
            <person name="Mayer K.F."/>
            <person name="Gouzy J."/>
            <person name="Schoof H."/>
            <person name="Van de Peer Y."/>
            <person name="Proost S."/>
            <person name="Cook D.R."/>
            <person name="Meyers B.C."/>
            <person name="Spannagl M."/>
            <person name="Cheung F."/>
            <person name="De Mita S."/>
            <person name="Krishnakumar V."/>
            <person name="Gundlach H."/>
            <person name="Zhou S."/>
            <person name="Mudge J."/>
            <person name="Bharti A.K."/>
            <person name="Murray J.D."/>
            <person name="Naoumkina M.A."/>
            <person name="Rosen B."/>
            <person name="Silverstein K.A."/>
            <person name="Tang H."/>
            <person name="Rombauts S."/>
            <person name="Zhao P.X."/>
            <person name="Zhou P."/>
            <person name="Barbe V."/>
            <person name="Bardou P."/>
            <person name="Bechner M."/>
            <person name="Bellec A."/>
            <person name="Berger A."/>
            <person name="Berges H."/>
            <person name="Bidwell S."/>
            <person name="Bisseling T."/>
            <person name="Choisne N."/>
            <person name="Couloux A."/>
            <person name="Denny R."/>
            <person name="Deshpande S."/>
            <person name="Dai X."/>
            <person name="Doyle J.J."/>
            <person name="Dudez A.M."/>
            <person name="Farmer A.D."/>
            <person name="Fouteau S."/>
            <person name="Franken C."/>
            <person name="Gibelin C."/>
            <person name="Gish J."/>
            <person name="Goldstein S."/>
            <person name="Gonzalez A.J."/>
            <person name="Green P.J."/>
            <person name="Hallab A."/>
            <person name="Hartog M."/>
            <person name="Hua A."/>
            <person name="Humphray S.J."/>
            <person name="Jeong D.H."/>
            <person name="Jing Y."/>
            <person name="Jocker A."/>
            <person name="Kenton S.M."/>
            <person name="Kim D.J."/>
            <person name="Klee K."/>
            <person name="Lai H."/>
            <person name="Lang C."/>
            <person name="Lin S."/>
            <person name="Macmil S.L."/>
            <person name="Magdelenat G."/>
            <person name="Matthews L."/>
            <person name="McCorrison J."/>
            <person name="Monaghan E.L."/>
            <person name="Mun J.H."/>
            <person name="Najar F.Z."/>
            <person name="Nicholson C."/>
            <person name="Noirot C."/>
            <person name="O'Bleness M."/>
            <person name="Paule C.R."/>
            <person name="Poulain J."/>
            <person name="Prion F."/>
            <person name="Qin B."/>
            <person name="Qu C."/>
            <person name="Retzel E.F."/>
            <person name="Riddle C."/>
            <person name="Sallet E."/>
            <person name="Samain S."/>
            <person name="Samson N."/>
            <person name="Sanders I."/>
            <person name="Saurat O."/>
            <person name="Scarpelli C."/>
            <person name="Schiex T."/>
            <person name="Segurens B."/>
            <person name="Severin A.J."/>
            <person name="Sherrier D.J."/>
            <person name="Shi R."/>
            <person name="Sims S."/>
            <person name="Singer S.R."/>
            <person name="Sinharoy S."/>
            <person name="Sterck L."/>
            <person name="Viollet A."/>
            <person name="Wang B.B."/>
            <person name="Wang K."/>
            <person name="Wang M."/>
            <person name="Wang X."/>
            <person name="Warfsmann J."/>
            <person name="Weissenbach J."/>
            <person name="White D.D."/>
            <person name="White J.D."/>
            <person name="Wiley G.B."/>
            <person name="Wincker P."/>
            <person name="Xing Y."/>
            <person name="Yang L."/>
            <person name="Yao Z."/>
            <person name="Ying F."/>
            <person name="Zhai J."/>
            <person name="Zhou L."/>
            <person name="Zuber A."/>
            <person name="Denarie J."/>
            <person name="Dixon R.A."/>
            <person name="May G.D."/>
            <person name="Schwartz D.C."/>
            <person name="Rogers J."/>
            <person name="Quetier F."/>
            <person name="Town C.D."/>
            <person name="Roe B.A."/>
        </authorList>
    </citation>
    <scope>NUCLEOTIDE SEQUENCE [LARGE SCALE GENOMIC DNA]</scope>
    <source>
        <strain evidence="3">A17</strain>
        <strain evidence="5 6">cv. Jemalong A17</strain>
    </source>
</reference>
<protein>
    <submittedName>
        <fullName evidence="3">PWWP domain protein</fullName>
    </submittedName>
    <submittedName>
        <fullName evidence="4">Putative PWWP domain-containing protein</fullName>
    </submittedName>
</protein>
<proteinExistence type="predicted"/>
<reference evidence="4" key="4">
    <citation type="journal article" date="2018" name="Nat. Plants">
        <title>Whole-genome landscape of Medicago truncatula symbiotic genes.</title>
        <authorList>
            <person name="Pecrix Y."/>
            <person name="Gamas P."/>
            <person name="Carrere S."/>
        </authorList>
    </citation>
    <scope>NUCLEOTIDE SEQUENCE</scope>
    <source>
        <tissue evidence="4">Leaves</tissue>
    </source>
</reference>
<dbReference type="Proteomes" id="UP000002051">
    <property type="component" value="Unassembled WGS sequence"/>
</dbReference>
<evidence type="ECO:0000313" key="6">
    <source>
        <dbReference type="Proteomes" id="UP000002051"/>
    </source>
</evidence>
<dbReference type="Gramene" id="rna43284">
    <property type="protein sequence ID" value="RHN48554.1"/>
    <property type="gene ID" value="gene43284"/>
</dbReference>
<feature type="domain" description="PWWP" evidence="2">
    <location>
        <begin position="137"/>
        <end position="195"/>
    </location>
</feature>
<evidence type="ECO:0000256" key="1">
    <source>
        <dbReference type="SAM" id="MobiDB-lite"/>
    </source>
</evidence>